<comment type="similarity">
    <text evidence="1">Belongs to the peptidase C1 family.</text>
</comment>
<keyword evidence="3 8" id="KW-0732">Signal</keyword>
<dbReference type="SMART" id="SM00645">
    <property type="entry name" value="Pept_C1"/>
    <property type="match status" value="2"/>
</dbReference>
<keyword evidence="5" id="KW-0788">Thiol protease</keyword>
<dbReference type="InterPro" id="IPR013201">
    <property type="entry name" value="Prot_inhib_I29"/>
</dbReference>
<dbReference type="Proteomes" id="UP000092600">
    <property type="component" value="Unassembled WGS sequence"/>
</dbReference>
<dbReference type="GO" id="GO:0006508">
    <property type="term" value="P:proteolysis"/>
    <property type="evidence" value="ECO:0007669"/>
    <property type="project" value="UniProtKB-KW"/>
</dbReference>
<comment type="caution">
    <text evidence="11">The sequence shown here is derived from an EMBL/GenBank/DDBJ whole genome shotgun (WGS) entry which is preliminary data.</text>
</comment>
<evidence type="ECO:0000259" key="9">
    <source>
        <dbReference type="SMART" id="SM00645"/>
    </source>
</evidence>
<name>A0A199UL32_ANACO</name>
<accession>A0A199UL32</accession>
<dbReference type="AlphaFoldDB" id="A0A199UL32"/>
<evidence type="ECO:0000313" key="12">
    <source>
        <dbReference type="Proteomes" id="UP000092600"/>
    </source>
</evidence>
<dbReference type="InterPro" id="IPR039417">
    <property type="entry name" value="Peptidase_C1A_papain-like"/>
</dbReference>
<dbReference type="Pfam" id="PF00112">
    <property type="entry name" value="Peptidase_C1"/>
    <property type="match status" value="2"/>
</dbReference>
<dbReference type="InterPro" id="IPR000668">
    <property type="entry name" value="Peptidase_C1A_C"/>
</dbReference>
<dbReference type="FunFam" id="3.90.70.10:FF:000067">
    <property type="entry name" value="Senescence-specific cysteine protease"/>
    <property type="match status" value="1"/>
</dbReference>
<evidence type="ECO:0000256" key="6">
    <source>
        <dbReference type="ARBA" id="ARBA00023145"/>
    </source>
</evidence>
<evidence type="ECO:0000259" key="10">
    <source>
        <dbReference type="SMART" id="SM00848"/>
    </source>
</evidence>
<dbReference type="PRINTS" id="PR00705">
    <property type="entry name" value="PAPAIN"/>
</dbReference>
<keyword evidence="6" id="KW-0865">Zymogen</keyword>
<dbReference type="SMART" id="SM00848">
    <property type="entry name" value="Inhibitor_I29"/>
    <property type="match status" value="1"/>
</dbReference>
<proteinExistence type="inferred from homology"/>
<evidence type="ECO:0000256" key="4">
    <source>
        <dbReference type="ARBA" id="ARBA00022801"/>
    </source>
</evidence>
<dbReference type="STRING" id="4615.A0A199UL32"/>
<gene>
    <name evidence="11" type="ORF">ACMD2_14088</name>
</gene>
<keyword evidence="7" id="KW-1015">Disulfide bond</keyword>
<reference evidence="11 12" key="1">
    <citation type="journal article" date="2016" name="DNA Res.">
        <title>The draft genome of MD-2 pineapple using hybrid error correction of long reads.</title>
        <authorList>
            <person name="Redwan R.M."/>
            <person name="Saidin A."/>
            <person name="Kumar S.V."/>
        </authorList>
    </citation>
    <scope>NUCLEOTIDE SEQUENCE [LARGE SCALE GENOMIC DNA]</scope>
    <source>
        <strain evidence="12">cv. MD2</strain>
        <tissue evidence="11">Leaf</tissue>
    </source>
</reference>
<dbReference type="InterPro" id="IPR025661">
    <property type="entry name" value="Pept_asp_AS"/>
</dbReference>
<evidence type="ECO:0000256" key="7">
    <source>
        <dbReference type="ARBA" id="ARBA00023157"/>
    </source>
</evidence>
<evidence type="ECO:0000256" key="5">
    <source>
        <dbReference type="ARBA" id="ARBA00022807"/>
    </source>
</evidence>
<dbReference type="InterPro" id="IPR038765">
    <property type="entry name" value="Papain-like_cys_pep_sf"/>
</dbReference>
<protein>
    <submittedName>
        <fullName evidence="11">Ananain</fullName>
    </submittedName>
</protein>
<evidence type="ECO:0000256" key="1">
    <source>
        <dbReference type="ARBA" id="ARBA00008455"/>
    </source>
</evidence>
<feature type="domain" description="Peptidase C1A papain C-terminal" evidence="9">
    <location>
        <begin position="124"/>
        <end position="336"/>
    </location>
</feature>
<feature type="domain" description="Cathepsin propeptide inhibitor" evidence="10">
    <location>
        <begin position="37"/>
        <end position="94"/>
    </location>
</feature>
<keyword evidence="2" id="KW-0645">Protease</keyword>
<feature type="chain" id="PRO_5018559696" evidence="8">
    <location>
        <begin position="27"/>
        <end position="556"/>
    </location>
</feature>
<dbReference type="EMBL" id="LSRQ01007065">
    <property type="protein sequence ID" value="OAY65285.1"/>
    <property type="molecule type" value="Genomic_DNA"/>
</dbReference>
<dbReference type="PROSITE" id="PS00139">
    <property type="entry name" value="THIOL_PROTEASE_CYS"/>
    <property type="match status" value="1"/>
</dbReference>
<dbReference type="CDD" id="cd02248">
    <property type="entry name" value="Peptidase_C1A"/>
    <property type="match status" value="2"/>
</dbReference>
<evidence type="ECO:0000313" key="11">
    <source>
        <dbReference type="EMBL" id="OAY65285.1"/>
    </source>
</evidence>
<feature type="domain" description="Peptidase C1A papain C-terminal" evidence="9">
    <location>
        <begin position="339"/>
        <end position="536"/>
    </location>
</feature>
<organism evidence="11 12">
    <name type="scientific">Ananas comosus</name>
    <name type="common">Pineapple</name>
    <name type="synonym">Ananas ananas</name>
    <dbReference type="NCBI Taxonomy" id="4615"/>
    <lineage>
        <taxon>Eukaryota</taxon>
        <taxon>Viridiplantae</taxon>
        <taxon>Streptophyta</taxon>
        <taxon>Embryophyta</taxon>
        <taxon>Tracheophyta</taxon>
        <taxon>Spermatophyta</taxon>
        <taxon>Magnoliopsida</taxon>
        <taxon>Liliopsida</taxon>
        <taxon>Poales</taxon>
        <taxon>Bromeliaceae</taxon>
        <taxon>Bromelioideae</taxon>
        <taxon>Ananas</taxon>
    </lineage>
</organism>
<dbReference type="InterPro" id="IPR000169">
    <property type="entry name" value="Pept_cys_AS"/>
</dbReference>
<dbReference type="InterPro" id="IPR013128">
    <property type="entry name" value="Peptidase_C1A"/>
</dbReference>
<dbReference type="PROSITE" id="PS00639">
    <property type="entry name" value="THIOL_PROTEASE_HIS"/>
    <property type="match status" value="2"/>
</dbReference>
<sequence length="556" mass="61464">MACKVQLVFLFLFLCVMWASPSAASADEPSDPMMKRFEEWMAEYGRVYKDNDEKMRRFQIFKNNVNHIETFNSRNGNSYTLGINQFTDMTNNEFVAQYTGGISRPLNIEREPVVSFDDVDISTVPQSIDWRNYGAVTSVKNQNPCGACWAFAAIATVESIYKIKKGILVPLSEQQVLDCARGYGCKGGWEFRAFEFIISNKGVASAAIYPYKASQGTCRTNGVPNSAYITGYARVQKNNESSMMYAVSNQPITVAVETNANFIYYKSGLFNGPCGTSLNHAVAVIGYGQDCSGKKYWIVRNSWGAKWGEAGYMRMERDVSSSSGICGIAIDPLYPTLQSGANVEAIKMVSESSCWAFSAIATVEGIYKIKTGYLVSLSEQEVLDCAVSYGCKDGWVNKAYDFIISNNGVTSVAYYPYQGYKGTCAANSVPNSAYITILIKEQRTQHDVRCVETTNSCSYRRQRKQLSILPRRPCGTSLNHAITVIGYGQDSSGTKYWIVRNSWGSSWGERGYVRMLRGVSSSSGLCGITMAPLYPTLQSGANVEVIKMVSETSSYA</sequence>
<feature type="signal peptide" evidence="8">
    <location>
        <begin position="1"/>
        <end position="26"/>
    </location>
</feature>
<dbReference type="InterPro" id="IPR025660">
    <property type="entry name" value="Pept_his_AS"/>
</dbReference>
<dbReference type="PANTHER" id="PTHR12411">
    <property type="entry name" value="CYSTEINE PROTEASE FAMILY C1-RELATED"/>
    <property type="match status" value="1"/>
</dbReference>
<dbReference type="SUPFAM" id="SSF54001">
    <property type="entry name" value="Cysteine proteinases"/>
    <property type="match status" value="2"/>
</dbReference>
<keyword evidence="4" id="KW-0378">Hydrolase</keyword>
<dbReference type="PROSITE" id="PS00640">
    <property type="entry name" value="THIOL_PROTEASE_ASN"/>
    <property type="match status" value="2"/>
</dbReference>
<dbReference type="Pfam" id="PF08246">
    <property type="entry name" value="Inhibitor_I29"/>
    <property type="match status" value="1"/>
</dbReference>
<evidence type="ECO:0000256" key="3">
    <source>
        <dbReference type="ARBA" id="ARBA00022729"/>
    </source>
</evidence>
<evidence type="ECO:0000256" key="2">
    <source>
        <dbReference type="ARBA" id="ARBA00022670"/>
    </source>
</evidence>
<dbReference type="Gene3D" id="3.90.70.10">
    <property type="entry name" value="Cysteine proteinases"/>
    <property type="match status" value="2"/>
</dbReference>
<evidence type="ECO:0000256" key="8">
    <source>
        <dbReference type="SAM" id="SignalP"/>
    </source>
</evidence>
<dbReference type="GO" id="GO:0008234">
    <property type="term" value="F:cysteine-type peptidase activity"/>
    <property type="evidence" value="ECO:0007669"/>
    <property type="project" value="UniProtKB-KW"/>
</dbReference>